<organism evidence="1 2">
    <name type="scientific">Xenorhabdus lircayensis</name>
    <dbReference type="NCBI Taxonomy" id="2763499"/>
    <lineage>
        <taxon>Bacteria</taxon>
        <taxon>Pseudomonadati</taxon>
        <taxon>Pseudomonadota</taxon>
        <taxon>Gammaproteobacteria</taxon>
        <taxon>Enterobacterales</taxon>
        <taxon>Morganellaceae</taxon>
        <taxon>Xenorhabdus</taxon>
    </lineage>
</organism>
<evidence type="ECO:0000313" key="2">
    <source>
        <dbReference type="Proteomes" id="UP000696184"/>
    </source>
</evidence>
<dbReference type="EMBL" id="JACOII010000065">
    <property type="protein sequence ID" value="MBI6550491.1"/>
    <property type="molecule type" value="Genomic_DNA"/>
</dbReference>
<reference evidence="1 2" key="1">
    <citation type="submission" date="2020-08" db="EMBL/GenBank/DDBJ databases">
        <title>Description of Xenorhabdus lircayensis sp. nov., the symbiotic bacterium associated with the entomopathogenic nematode Steirnernema unicornum.</title>
        <authorList>
            <person name="Castaneda-Alvarez C."/>
            <person name="Prodan S."/>
            <person name="Zamorano A."/>
            <person name="San-Blas E."/>
            <person name="Aballay E."/>
        </authorList>
    </citation>
    <scope>NUCLEOTIDE SEQUENCE [LARGE SCALE GENOMIC DNA]</scope>
    <source>
        <strain evidence="1 2">VLS</strain>
    </source>
</reference>
<keyword evidence="2" id="KW-1185">Reference proteome</keyword>
<name>A0ABS0UCK9_9GAMM</name>
<sequence length="259" mass="30411">MTIEEILHDTMQTAQSIFQGKSHNIKYYDVNILPEEKKSFYTDEGLEHRYNVFEELRDKLLNIRSPSNKIYNHLISKQNSFLVGNCMLLAIFVLQHLEKRHKKTLCQLFYHPEINYPELTSLLSLQLIVTIRPYNHAFALICPPSYTEPKHKVGKIYMPNQFPDSSWVCDPWSNIVCPARGYNDKWKLKMKEWNFKGKALYLERSGVQQDNDLNQSPLGKYSYTMVQMSYTSINELITIYPNGDSKIKTSHSFRRCTLL</sequence>
<dbReference type="RefSeq" id="WP_198691252.1">
    <property type="nucleotide sequence ID" value="NZ_CAWPUD010000066.1"/>
</dbReference>
<proteinExistence type="predicted"/>
<comment type="caution">
    <text evidence="1">The sequence shown here is derived from an EMBL/GenBank/DDBJ whole genome shotgun (WGS) entry which is preliminary data.</text>
</comment>
<protein>
    <submittedName>
        <fullName evidence="1">Uncharacterized protein</fullName>
    </submittedName>
</protein>
<gene>
    <name evidence="1" type="ORF">H8A87_17810</name>
</gene>
<accession>A0ABS0UCK9</accession>
<evidence type="ECO:0000313" key="1">
    <source>
        <dbReference type="EMBL" id="MBI6550491.1"/>
    </source>
</evidence>
<dbReference type="Proteomes" id="UP000696184">
    <property type="component" value="Unassembled WGS sequence"/>
</dbReference>